<reference evidence="1" key="1">
    <citation type="submission" date="2023-04" db="EMBL/GenBank/DDBJ databases">
        <title>Genomic analysis of Lactococcus garvieae isolates.</title>
        <authorList>
            <person name="Zhanghang C."/>
        </authorList>
    </citation>
    <scope>NUCLEOTIDE SEQUENCE</scope>
    <source>
        <strain evidence="1">ZB-1</strain>
    </source>
</reference>
<dbReference type="AlphaFoldDB" id="A0AA43PDT9"/>
<proteinExistence type="predicted"/>
<dbReference type="RefSeq" id="WP_265149412.1">
    <property type="nucleotide sequence ID" value="NZ_AP026069.1"/>
</dbReference>
<evidence type="ECO:0000313" key="1">
    <source>
        <dbReference type="EMBL" id="MDH7959433.1"/>
    </source>
</evidence>
<gene>
    <name evidence="1" type="ORF">QHR29_02995</name>
</gene>
<accession>A0AA43PDT9</accession>
<comment type="caution">
    <text evidence="1">The sequence shown here is derived from an EMBL/GenBank/DDBJ whole genome shotgun (WGS) entry which is preliminary data.</text>
</comment>
<organism evidence="1 2">
    <name type="scientific">Lactococcus garvieae</name>
    <dbReference type="NCBI Taxonomy" id="1363"/>
    <lineage>
        <taxon>Bacteria</taxon>
        <taxon>Bacillati</taxon>
        <taxon>Bacillota</taxon>
        <taxon>Bacilli</taxon>
        <taxon>Lactobacillales</taxon>
        <taxon>Streptococcaceae</taxon>
        <taxon>Lactococcus</taxon>
    </lineage>
</organism>
<name>A0AA43PDT9_9LACT</name>
<protein>
    <submittedName>
        <fullName evidence="1">Uncharacterized protein</fullName>
    </submittedName>
</protein>
<dbReference type="Proteomes" id="UP001157396">
    <property type="component" value="Unassembled WGS sequence"/>
</dbReference>
<sequence>METKVELDDLREGLGIIANVMLLGRLMPMDCEGVSNEQMVVNYKDLCAMTETYTQKLIEDTNEAEINWTADNVDAQKFRKLKSVNKAG</sequence>
<evidence type="ECO:0000313" key="2">
    <source>
        <dbReference type="Proteomes" id="UP001157396"/>
    </source>
</evidence>
<dbReference type="EMBL" id="JARYTV010000002">
    <property type="protein sequence ID" value="MDH7959433.1"/>
    <property type="molecule type" value="Genomic_DNA"/>
</dbReference>